<gene>
    <name evidence="18" type="ORF">V5N11_012381</name>
</gene>
<comment type="catalytic activity">
    <reaction evidence="1">
        <text>Hydrolysis of proteins and small molecule substrates at -Asn-|-Xaa- bonds.</text>
        <dbReference type="EC" id="3.4.22.34"/>
    </reaction>
</comment>
<keyword evidence="7" id="KW-0926">Vacuole</keyword>
<evidence type="ECO:0000256" key="9">
    <source>
        <dbReference type="ARBA" id="ARBA00022670"/>
    </source>
</evidence>
<dbReference type="AlphaFoldDB" id="A0ABD0ZSY5"/>
<keyword evidence="8" id="KW-0341">Growth regulation</keyword>
<evidence type="ECO:0000256" key="6">
    <source>
        <dbReference type="ARBA" id="ARBA00022473"/>
    </source>
</evidence>
<dbReference type="InterPro" id="IPR001096">
    <property type="entry name" value="Peptidase_C13"/>
</dbReference>
<evidence type="ECO:0000256" key="5">
    <source>
        <dbReference type="ARBA" id="ARBA00012628"/>
    </source>
</evidence>
<keyword evidence="19" id="KW-1185">Reference proteome</keyword>
<dbReference type="GO" id="GO:0006508">
    <property type="term" value="P:proteolysis"/>
    <property type="evidence" value="ECO:0007669"/>
    <property type="project" value="UniProtKB-KW"/>
</dbReference>
<evidence type="ECO:0000256" key="7">
    <source>
        <dbReference type="ARBA" id="ARBA00022554"/>
    </source>
</evidence>
<dbReference type="Pfam" id="PF02519">
    <property type="entry name" value="Auxin_inducible"/>
    <property type="match status" value="1"/>
</dbReference>
<dbReference type="Pfam" id="PF20985">
    <property type="entry name" value="Legum_prodom"/>
    <property type="match status" value="1"/>
</dbReference>
<evidence type="ECO:0000256" key="10">
    <source>
        <dbReference type="ARBA" id="ARBA00022729"/>
    </source>
</evidence>
<dbReference type="InterPro" id="IPR043577">
    <property type="entry name" value="AE"/>
</dbReference>
<evidence type="ECO:0000256" key="12">
    <source>
        <dbReference type="ARBA" id="ARBA00022807"/>
    </source>
</evidence>
<evidence type="ECO:0000256" key="11">
    <source>
        <dbReference type="ARBA" id="ARBA00022801"/>
    </source>
</evidence>
<feature type="domain" description="Legumain prodomain" evidence="17">
    <location>
        <begin position="369"/>
        <end position="464"/>
    </location>
</feature>
<keyword evidence="9" id="KW-0645">Protease</keyword>
<keyword evidence="6" id="KW-0217">Developmental protein</keyword>
<keyword evidence="11" id="KW-0378">Hydrolase</keyword>
<dbReference type="CDD" id="cd21115">
    <property type="entry name" value="legumain_C"/>
    <property type="match status" value="1"/>
</dbReference>
<proteinExistence type="inferred from homology"/>
<protein>
    <recommendedName>
        <fullName evidence="5">legumain</fullName>
        <ecNumber evidence="5">3.4.22.34</ecNumber>
    </recommendedName>
</protein>
<dbReference type="FunFam" id="1.10.132.130:FF:000001">
    <property type="entry name" value="Vacuolar-processing enzyme beta-isozyme"/>
    <property type="match status" value="1"/>
</dbReference>
<feature type="active site" evidence="15">
    <location>
        <position position="163"/>
    </location>
</feature>
<feature type="chain" id="PRO_5044807211" description="legumain" evidence="16">
    <location>
        <begin position="24"/>
        <end position="572"/>
    </location>
</feature>
<dbReference type="EC" id="3.4.22.34" evidence="5"/>
<evidence type="ECO:0000256" key="8">
    <source>
        <dbReference type="ARBA" id="ARBA00022604"/>
    </source>
</evidence>
<dbReference type="FunFam" id="3.40.50.1460:FF:000005">
    <property type="entry name" value="Vacuolar-processing enzyme beta-isozyme"/>
    <property type="match status" value="1"/>
</dbReference>
<dbReference type="Proteomes" id="UP001558713">
    <property type="component" value="Unassembled WGS sequence"/>
</dbReference>
<feature type="active site" description="Nucleophile" evidence="15">
    <location>
        <position position="205"/>
    </location>
</feature>
<dbReference type="PIRSF" id="PIRSF500139">
    <property type="entry name" value="AE"/>
    <property type="match status" value="1"/>
</dbReference>
<keyword evidence="12" id="KW-0788">Thiol protease</keyword>
<dbReference type="PANTHER" id="PTHR12000:SF29">
    <property type="entry name" value="VACUOLAR-PROCESSING ENZYME DELTA-ISOZYME"/>
    <property type="match status" value="1"/>
</dbReference>
<evidence type="ECO:0000313" key="18">
    <source>
        <dbReference type="EMBL" id="KAL1197726.1"/>
    </source>
</evidence>
<dbReference type="Gene3D" id="3.40.50.1460">
    <property type="match status" value="1"/>
</dbReference>
<keyword evidence="10 16" id="KW-0732">Signal</keyword>
<evidence type="ECO:0000256" key="2">
    <source>
        <dbReference type="ARBA" id="ARBA00004116"/>
    </source>
</evidence>
<dbReference type="Pfam" id="PF01650">
    <property type="entry name" value="Peptidase_C13"/>
    <property type="match status" value="1"/>
</dbReference>
<evidence type="ECO:0000256" key="4">
    <source>
        <dbReference type="ARBA" id="ARBA00009941"/>
    </source>
</evidence>
<dbReference type="PANTHER" id="PTHR12000">
    <property type="entry name" value="HEMOGLOBINASE FAMILY MEMBER"/>
    <property type="match status" value="1"/>
</dbReference>
<dbReference type="PRINTS" id="PR00776">
    <property type="entry name" value="HEMOGLOBNASE"/>
</dbReference>
<evidence type="ECO:0000259" key="17">
    <source>
        <dbReference type="Pfam" id="PF20985"/>
    </source>
</evidence>
<feature type="signal peptide" evidence="16">
    <location>
        <begin position="1"/>
        <end position="23"/>
    </location>
</feature>
<accession>A0ABD0ZSY5</accession>
<evidence type="ECO:0000256" key="13">
    <source>
        <dbReference type="ARBA" id="ARBA00023157"/>
    </source>
</evidence>
<evidence type="ECO:0000256" key="1">
    <source>
        <dbReference type="ARBA" id="ARBA00000810"/>
    </source>
</evidence>
<comment type="similarity">
    <text evidence="3">Belongs to the ARG7 family.</text>
</comment>
<evidence type="ECO:0000256" key="15">
    <source>
        <dbReference type="PIRSR" id="PIRSR019663-1"/>
    </source>
</evidence>
<comment type="caution">
    <text evidence="18">The sequence shown here is derived from an EMBL/GenBank/DDBJ whole genome shotgun (WGS) entry which is preliminary data.</text>
</comment>
<organism evidence="18 19">
    <name type="scientific">Cardamine amara subsp. amara</name>
    <dbReference type="NCBI Taxonomy" id="228776"/>
    <lineage>
        <taxon>Eukaryota</taxon>
        <taxon>Viridiplantae</taxon>
        <taxon>Streptophyta</taxon>
        <taxon>Embryophyta</taxon>
        <taxon>Tracheophyta</taxon>
        <taxon>Spermatophyta</taxon>
        <taxon>Magnoliopsida</taxon>
        <taxon>eudicotyledons</taxon>
        <taxon>Gunneridae</taxon>
        <taxon>Pentapetalae</taxon>
        <taxon>rosids</taxon>
        <taxon>malvids</taxon>
        <taxon>Brassicales</taxon>
        <taxon>Brassicaceae</taxon>
        <taxon>Cardamineae</taxon>
        <taxon>Cardamine</taxon>
    </lineage>
</organism>
<evidence type="ECO:0000256" key="3">
    <source>
        <dbReference type="ARBA" id="ARBA00006974"/>
    </source>
</evidence>
<dbReference type="InterPro" id="IPR048501">
    <property type="entry name" value="Legum_prodom"/>
</dbReference>
<comment type="similarity">
    <text evidence="4">Belongs to the peptidase C13 family.</text>
</comment>
<comment type="subcellular location">
    <subcellularLocation>
        <location evidence="2">Vacuole</location>
    </subcellularLocation>
</comment>
<dbReference type="GO" id="GO:0004197">
    <property type="term" value="F:cysteine-type endopeptidase activity"/>
    <property type="evidence" value="ECO:0007669"/>
    <property type="project" value="UniProtKB-EC"/>
</dbReference>
<dbReference type="InterPro" id="IPR046427">
    <property type="entry name" value="Legumain_prodom_sf"/>
</dbReference>
<dbReference type="PIRSF" id="PIRSF019663">
    <property type="entry name" value="Legumain"/>
    <property type="match status" value="1"/>
</dbReference>
<sequence>MSPLGHFQILVFLYALLIFSAESGKTQLLNDNDTESGNEGANGTRWAVLVAGSKDYTNYRHQADICHAYQILRKGGLKDENIIVFMYDDIASSSLNPIPGVIINKPDGEDVYKGVPKDYTGKAVNVENFYNVLLGNETGVTGGSGKVLKSGPNDNVFIYYVDHGAAGLLVMPNHEHVIAHDFNKVLEKMHKLNRYNKMVIYVEACESGSMFEGLLKNNLNILAVTAANAKENSFPTYCLGVDTYLPSAPEFETCLGDVFSISWLEDSDLHDMSKETLEKQYRIVKRRTGIDAERTSHVCHFGTEELLKDYLVSYIGTIPENENFTLTGFTSSPISKSGLVNPRDIPLLYLQRKIQKAPLESPERKEAEKKLFDEMNHRKHIDYSIVEILRLSLKKTNVLDLLTSTRTTGQPLVDDWDCFKTLVKSFENYCGATVEYGLKYTGALANVCNMEVDVKHTVSAIEQASNQENRRNRRYETNIKDRLISGESSDGSRRANYQNEVPRGHLAVYVGREEMQRFVIPTKYLEYPEFRVLMDEVADEFGYEHEGGIHIPCEESVFEEILIRYMSSDKKK</sequence>
<dbReference type="Gene3D" id="1.10.132.130">
    <property type="match status" value="1"/>
</dbReference>
<dbReference type="EMBL" id="JBANAX010000686">
    <property type="protein sequence ID" value="KAL1197726.1"/>
    <property type="molecule type" value="Genomic_DNA"/>
</dbReference>
<evidence type="ECO:0000313" key="19">
    <source>
        <dbReference type="Proteomes" id="UP001558713"/>
    </source>
</evidence>
<keyword evidence="14" id="KW-0325">Glycoprotein</keyword>
<evidence type="ECO:0000256" key="16">
    <source>
        <dbReference type="SAM" id="SignalP"/>
    </source>
</evidence>
<keyword evidence="13" id="KW-1015">Disulfide bond</keyword>
<dbReference type="InterPro" id="IPR003676">
    <property type="entry name" value="SAUR_fam"/>
</dbReference>
<dbReference type="GO" id="GO:0005773">
    <property type="term" value="C:vacuole"/>
    <property type="evidence" value="ECO:0007669"/>
    <property type="project" value="UniProtKB-SubCell"/>
</dbReference>
<evidence type="ECO:0000256" key="14">
    <source>
        <dbReference type="ARBA" id="ARBA00023180"/>
    </source>
</evidence>
<name>A0ABD0ZSY5_CARAN</name>
<reference evidence="18 19" key="1">
    <citation type="submission" date="2024-04" db="EMBL/GenBank/DDBJ databases">
        <title>Genome assembly C_amara_ONT_v2.</title>
        <authorList>
            <person name="Yant L."/>
            <person name="Moore C."/>
            <person name="Slenker M."/>
        </authorList>
    </citation>
    <scope>NUCLEOTIDE SEQUENCE [LARGE SCALE GENOMIC DNA]</scope>
    <source>
        <tissue evidence="18">Leaf</tissue>
    </source>
</reference>